<accession>A0A1G2C4V4</accession>
<feature type="region of interest" description="Disordered" evidence="1">
    <location>
        <begin position="299"/>
        <end position="389"/>
    </location>
</feature>
<reference evidence="2 3" key="1">
    <citation type="journal article" date="2016" name="Nat. Commun.">
        <title>Thousands of microbial genomes shed light on interconnected biogeochemical processes in an aquifer system.</title>
        <authorList>
            <person name="Anantharaman K."/>
            <person name="Brown C.T."/>
            <person name="Hug L.A."/>
            <person name="Sharon I."/>
            <person name="Castelle C.J."/>
            <person name="Probst A.J."/>
            <person name="Thomas B.C."/>
            <person name="Singh A."/>
            <person name="Wilkins M.J."/>
            <person name="Karaoz U."/>
            <person name="Brodie E.L."/>
            <person name="Williams K.H."/>
            <person name="Hubbard S.S."/>
            <person name="Banfield J.F."/>
        </authorList>
    </citation>
    <scope>NUCLEOTIDE SEQUENCE [LARGE SCALE GENOMIC DNA]</scope>
</reference>
<name>A0A1G2C4V4_9BACT</name>
<organism evidence="2 3">
    <name type="scientific">Candidatus Liptonbacteria bacterium GWC1_60_9</name>
    <dbReference type="NCBI Taxonomy" id="1798645"/>
    <lineage>
        <taxon>Bacteria</taxon>
        <taxon>Candidatus Liptoniibacteriota</taxon>
    </lineage>
</organism>
<evidence type="ECO:0000256" key="1">
    <source>
        <dbReference type="SAM" id="MobiDB-lite"/>
    </source>
</evidence>
<feature type="compositionally biased region" description="Basic and acidic residues" evidence="1">
    <location>
        <begin position="142"/>
        <end position="155"/>
    </location>
</feature>
<dbReference type="EMBL" id="MHKV01000045">
    <property type="protein sequence ID" value="OGY96452.1"/>
    <property type="molecule type" value="Genomic_DNA"/>
</dbReference>
<gene>
    <name evidence="2" type="ORF">A2128_02615</name>
</gene>
<evidence type="ECO:0000313" key="2">
    <source>
        <dbReference type="EMBL" id="OGY96452.1"/>
    </source>
</evidence>
<dbReference type="AlphaFoldDB" id="A0A1G2C4V4"/>
<feature type="compositionally biased region" description="Pro residues" evidence="1">
    <location>
        <begin position="333"/>
        <end position="342"/>
    </location>
</feature>
<dbReference type="Proteomes" id="UP000176349">
    <property type="component" value="Unassembled WGS sequence"/>
</dbReference>
<sequence length="389" mass="41434">MIAIAQKQVDEKFDALPEALKDALFSVYNAEEIRRIGTSQFLSPERISLLARITGRVIMGFIHEDDFVKAVKDDLGLPAETAGLIAREIDRKILFPLKDDIRKVYEPLGEERTAAALPPVEPSESASDSVSSARTAVPLAETEPKEQPVPIRKEGASAAGPVPVSLETLRMAPEPAQAKIHPFALGEMPVRPAVPAVSAPAALAAKPATEAVTASGGTPPQAVAPAPFMLHKEETFAPIMESKQVQIQREAAPRPEAGKATAVRLEMTGMEEQKKKEPVVAKTEVPRERVVHYSAFRTPINPFGGEAPQAAVPAPALPKPSEGGPKTVTQPQAVPPPKPAPAPKEKEEVIDLSTFQRTPARPKPGEGGPRPAPQPSGAKLDGNTVDLRP</sequence>
<feature type="compositionally biased region" description="Low complexity" evidence="1">
    <location>
        <begin position="122"/>
        <end position="133"/>
    </location>
</feature>
<feature type="region of interest" description="Disordered" evidence="1">
    <location>
        <begin position="115"/>
        <end position="158"/>
    </location>
</feature>
<evidence type="ECO:0000313" key="3">
    <source>
        <dbReference type="Proteomes" id="UP000176349"/>
    </source>
</evidence>
<proteinExistence type="predicted"/>
<protein>
    <submittedName>
        <fullName evidence="2">Uncharacterized protein</fullName>
    </submittedName>
</protein>
<comment type="caution">
    <text evidence="2">The sequence shown here is derived from an EMBL/GenBank/DDBJ whole genome shotgun (WGS) entry which is preliminary data.</text>
</comment>